<evidence type="ECO:0000259" key="8">
    <source>
        <dbReference type="Pfam" id="PF23380"/>
    </source>
</evidence>
<keyword evidence="5" id="KW-0539">Nucleus</keyword>
<feature type="region of interest" description="Disordered" evidence="6">
    <location>
        <begin position="651"/>
        <end position="679"/>
    </location>
</feature>
<dbReference type="Pfam" id="PF23380">
    <property type="entry name" value="VIN3_C"/>
    <property type="match status" value="1"/>
</dbReference>
<dbReference type="GO" id="GO:0008270">
    <property type="term" value="F:zinc ion binding"/>
    <property type="evidence" value="ECO:0007669"/>
    <property type="project" value="UniProtKB-KW"/>
</dbReference>
<keyword evidence="2" id="KW-0479">Metal-binding</keyword>
<dbReference type="OrthoDB" id="10432969at2759"/>
<evidence type="ECO:0000259" key="7">
    <source>
        <dbReference type="Pfam" id="PF07227"/>
    </source>
</evidence>
<dbReference type="Proteomes" id="UP000324897">
    <property type="component" value="Chromosome 3"/>
</dbReference>
<organism evidence="9 10">
    <name type="scientific">Eragrostis curvula</name>
    <name type="common">weeping love grass</name>
    <dbReference type="NCBI Taxonomy" id="38414"/>
    <lineage>
        <taxon>Eukaryota</taxon>
        <taxon>Viridiplantae</taxon>
        <taxon>Streptophyta</taxon>
        <taxon>Embryophyta</taxon>
        <taxon>Tracheophyta</taxon>
        <taxon>Spermatophyta</taxon>
        <taxon>Magnoliopsida</taxon>
        <taxon>Liliopsida</taxon>
        <taxon>Poales</taxon>
        <taxon>Poaceae</taxon>
        <taxon>PACMAD clade</taxon>
        <taxon>Chloridoideae</taxon>
        <taxon>Eragrostideae</taxon>
        <taxon>Eragrostidinae</taxon>
        <taxon>Eragrostis</taxon>
    </lineage>
</organism>
<dbReference type="AlphaFoldDB" id="A0A5J9TDF4"/>
<dbReference type="Pfam" id="PF07227">
    <property type="entry name" value="PHD_Oberon"/>
    <property type="match status" value="1"/>
</dbReference>
<comment type="subcellular location">
    <subcellularLocation>
        <location evidence="1">Nucleus</location>
    </subcellularLocation>
</comment>
<dbReference type="InterPro" id="IPR056990">
    <property type="entry name" value="VIN3-like_C"/>
</dbReference>
<dbReference type="Gramene" id="TVU08651">
    <property type="protein sequence ID" value="TVU08651"/>
    <property type="gene ID" value="EJB05_42062"/>
</dbReference>
<feature type="domain" description="Oberon-like PHD finger" evidence="7">
    <location>
        <begin position="230"/>
        <end position="349"/>
    </location>
</feature>
<name>A0A5J9TDF4_9POAL</name>
<dbReference type="InterPro" id="IPR032881">
    <property type="entry name" value="Oberon-like_PHD"/>
</dbReference>
<evidence type="ECO:0000256" key="3">
    <source>
        <dbReference type="ARBA" id="ARBA00022771"/>
    </source>
</evidence>
<dbReference type="GO" id="GO:0010048">
    <property type="term" value="P:vernalization response"/>
    <property type="evidence" value="ECO:0007669"/>
    <property type="project" value="InterPro"/>
</dbReference>
<dbReference type="PANTHER" id="PTHR46286:SF5">
    <property type="entry name" value="FIBRONECTIN TYPE-III DOMAIN-CONTAINING PROTEIN"/>
    <property type="match status" value="1"/>
</dbReference>
<sequence length="777" mass="87055">MASSSSSPSPSGGFVPDLATCRLMTVNEKRALVCELSKFHLSAPEELQEWSRREIIEVLCAELGKEQKERTFSSMPKHKLLDFLFKVVSGESSYPRKHKETKSIPEPKAINEKRELVRGLSNCHRSAPEQLQEWSRREILEVLCAELGKERKERTFSSMPKRKLLDFLFKVVNGESFHPLKHKKRNSIPEPNAVNLPPTSKRQKKKESAALLPVRAGTGLSAPRNNAQLCHNSACKATLNPEDKFCKRCTCCICFKYDANKDPTLWLFCNSDQSLQEDSCGFSCHLECALEDERSGILQSGQSKKLDGDYFCIQCGKQNDLLRCWRKQLWVAKDARRLDVLCHRIFLCHKILISTKRYMVLHEIVEKAMKKLEDELGPITGTLDVGHGLVCCLAVGAEVQKLCICAIESFESLFSNSLTADLRIQRSCITHCEPTSKSQNIKHGNTGEVDELEKFPRAAAAVFDDEEEMPRSDSQEALLRKSSSLMAYNRVTLKQNLEMIFSESETTTLANTGNMLVAPPEYSESLLHILGRGTINLKGVTEKSFEEAISGDQVSQNCCLKTEMDQESLSYKTSLGGFDDDREDKDGSLRRDTTVPTSLPRESSDLIYNNVGALHKLNADASRLKNASGVLAEIGNGITLGNETGATSFKSETDYQIPQPSKPETEPGTSSNKNLSGKYDEISREDGCSEASYEYCVKVIRRLECEGYICADSRLNFLTWFCLRATRHDKRTVSVFVDTLIDDPASLADQLLDTFSDAIRRKGQPRGPFIFGVELRP</sequence>
<evidence type="ECO:0000256" key="2">
    <source>
        <dbReference type="ARBA" id="ARBA00022723"/>
    </source>
</evidence>
<dbReference type="GO" id="GO:0005634">
    <property type="term" value="C:nucleus"/>
    <property type="evidence" value="ECO:0007669"/>
    <property type="project" value="UniProtKB-SubCell"/>
</dbReference>
<dbReference type="InterPro" id="IPR044514">
    <property type="entry name" value="VIN3-like"/>
</dbReference>
<proteinExistence type="predicted"/>
<keyword evidence="3" id="KW-0863">Zinc-finger</keyword>
<keyword evidence="10" id="KW-1185">Reference proteome</keyword>
<evidence type="ECO:0000256" key="1">
    <source>
        <dbReference type="ARBA" id="ARBA00004123"/>
    </source>
</evidence>
<reference evidence="9 10" key="1">
    <citation type="journal article" date="2019" name="Sci. Rep.">
        <title>A high-quality genome of Eragrostis curvula grass provides insights into Poaceae evolution and supports new strategies to enhance forage quality.</title>
        <authorList>
            <person name="Carballo J."/>
            <person name="Santos B.A.C.M."/>
            <person name="Zappacosta D."/>
            <person name="Garbus I."/>
            <person name="Selva J.P."/>
            <person name="Gallo C.A."/>
            <person name="Diaz A."/>
            <person name="Albertini E."/>
            <person name="Caccamo M."/>
            <person name="Echenique V."/>
        </authorList>
    </citation>
    <scope>NUCLEOTIDE SEQUENCE [LARGE SCALE GENOMIC DNA]</scope>
    <source>
        <strain evidence="10">cv. Victoria</strain>
        <tissue evidence="9">Leaf</tissue>
    </source>
</reference>
<evidence type="ECO:0000256" key="6">
    <source>
        <dbReference type="SAM" id="MobiDB-lite"/>
    </source>
</evidence>
<comment type="caution">
    <text evidence="9">The sequence shown here is derived from an EMBL/GenBank/DDBJ whole genome shotgun (WGS) entry which is preliminary data.</text>
</comment>
<evidence type="ECO:0000256" key="5">
    <source>
        <dbReference type="ARBA" id="ARBA00023242"/>
    </source>
</evidence>
<dbReference type="EMBL" id="RWGY01000039">
    <property type="protein sequence ID" value="TVU08651.1"/>
    <property type="molecule type" value="Genomic_DNA"/>
</dbReference>
<gene>
    <name evidence="9" type="ORF">EJB05_42062</name>
</gene>
<protein>
    <submittedName>
        <fullName evidence="9">Uncharacterized protein</fullName>
    </submittedName>
</protein>
<evidence type="ECO:0000313" key="10">
    <source>
        <dbReference type="Proteomes" id="UP000324897"/>
    </source>
</evidence>
<dbReference type="GO" id="GO:0040029">
    <property type="term" value="P:epigenetic regulation of gene expression"/>
    <property type="evidence" value="ECO:0007669"/>
    <property type="project" value="InterPro"/>
</dbReference>
<dbReference type="PANTHER" id="PTHR46286">
    <property type="entry name" value="VIN3-LIKE PROTEIN 2-RELATED"/>
    <property type="match status" value="1"/>
</dbReference>
<feature type="region of interest" description="Disordered" evidence="6">
    <location>
        <begin position="181"/>
        <end position="208"/>
    </location>
</feature>
<feature type="region of interest" description="Disordered" evidence="6">
    <location>
        <begin position="571"/>
        <end position="602"/>
    </location>
</feature>
<feature type="domain" description="VIN3-like C-terminal" evidence="8">
    <location>
        <begin position="691"/>
        <end position="762"/>
    </location>
</feature>
<evidence type="ECO:0000256" key="4">
    <source>
        <dbReference type="ARBA" id="ARBA00022833"/>
    </source>
</evidence>
<evidence type="ECO:0000313" key="9">
    <source>
        <dbReference type="EMBL" id="TVU08651.1"/>
    </source>
</evidence>
<keyword evidence="4" id="KW-0862">Zinc</keyword>
<feature type="compositionally biased region" description="Basic and acidic residues" evidence="6">
    <location>
        <begin position="584"/>
        <end position="593"/>
    </location>
</feature>
<accession>A0A5J9TDF4</accession>